<evidence type="ECO:0000313" key="2">
    <source>
        <dbReference type="Proteomes" id="UP000485058"/>
    </source>
</evidence>
<dbReference type="EMBL" id="BLLF01001315">
    <property type="protein sequence ID" value="GFH18533.1"/>
    <property type="molecule type" value="Genomic_DNA"/>
</dbReference>
<proteinExistence type="predicted"/>
<reference evidence="1 2" key="1">
    <citation type="submission" date="2020-02" db="EMBL/GenBank/DDBJ databases">
        <title>Draft genome sequence of Haematococcus lacustris strain NIES-144.</title>
        <authorList>
            <person name="Morimoto D."/>
            <person name="Nakagawa S."/>
            <person name="Yoshida T."/>
            <person name="Sawayama S."/>
        </authorList>
    </citation>
    <scope>NUCLEOTIDE SEQUENCE [LARGE SCALE GENOMIC DNA]</scope>
    <source>
        <strain evidence="1 2">NIES-144</strain>
    </source>
</reference>
<name>A0A699Z7D7_HAELA</name>
<dbReference type="AlphaFoldDB" id="A0A699Z7D7"/>
<comment type="caution">
    <text evidence="1">The sequence shown here is derived from an EMBL/GenBank/DDBJ whole genome shotgun (WGS) entry which is preliminary data.</text>
</comment>
<protein>
    <submittedName>
        <fullName evidence="1">CRAL-TRIO domain-containing protein</fullName>
    </submittedName>
</protein>
<evidence type="ECO:0000313" key="1">
    <source>
        <dbReference type="EMBL" id="GFH18533.1"/>
    </source>
</evidence>
<organism evidence="1 2">
    <name type="scientific">Haematococcus lacustris</name>
    <name type="common">Green alga</name>
    <name type="synonym">Haematococcus pluvialis</name>
    <dbReference type="NCBI Taxonomy" id="44745"/>
    <lineage>
        <taxon>Eukaryota</taxon>
        <taxon>Viridiplantae</taxon>
        <taxon>Chlorophyta</taxon>
        <taxon>core chlorophytes</taxon>
        <taxon>Chlorophyceae</taxon>
        <taxon>CS clade</taxon>
        <taxon>Chlamydomonadales</taxon>
        <taxon>Haematococcaceae</taxon>
        <taxon>Haematococcus</taxon>
    </lineage>
</organism>
<dbReference type="Proteomes" id="UP000485058">
    <property type="component" value="Unassembled WGS sequence"/>
</dbReference>
<accession>A0A699Z7D7</accession>
<sequence length="112" mass="11850">MKHMWGAPWGEAGFMRLVTSAFASGQGHEYNLGIETDCSWGVPQGWKPACELGFGPASVREACTATSTDYYARQAELDKAAAKGAWPAANSGSRQAKGNAVRKIVMGQVNAA</sequence>
<gene>
    <name evidence="1" type="ORF">HaLaN_15356</name>
</gene>
<keyword evidence="2" id="KW-1185">Reference proteome</keyword>